<proteinExistence type="predicted"/>
<dbReference type="AlphaFoldDB" id="A0A8S1XAD0"/>
<evidence type="ECO:0000313" key="1">
    <source>
        <dbReference type="EMBL" id="CAD8197979.1"/>
    </source>
</evidence>
<dbReference type="EMBL" id="CAJJDO010000117">
    <property type="protein sequence ID" value="CAD8197979.1"/>
    <property type="molecule type" value="Genomic_DNA"/>
</dbReference>
<comment type="caution">
    <text evidence="1">The sequence shown here is derived from an EMBL/GenBank/DDBJ whole genome shotgun (WGS) entry which is preliminary data.</text>
</comment>
<accession>A0A8S1XAD0</accession>
<protein>
    <submittedName>
        <fullName evidence="1">Uncharacterized protein</fullName>
    </submittedName>
</protein>
<organism evidence="1 2">
    <name type="scientific">Paramecium pentaurelia</name>
    <dbReference type="NCBI Taxonomy" id="43138"/>
    <lineage>
        <taxon>Eukaryota</taxon>
        <taxon>Sar</taxon>
        <taxon>Alveolata</taxon>
        <taxon>Ciliophora</taxon>
        <taxon>Intramacronucleata</taxon>
        <taxon>Oligohymenophorea</taxon>
        <taxon>Peniculida</taxon>
        <taxon>Parameciidae</taxon>
        <taxon>Paramecium</taxon>
    </lineage>
</organism>
<dbReference type="Proteomes" id="UP000689195">
    <property type="component" value="Unassembled WGS sequence"/>
</dbReference>
<reference evidence="1" key="1">
    <citation type="submission" date="2021-01" db="EMBL/GenBank/DDBJ databases">
        <authorList>
            <consortium name="Genoscope - CEA"/>
            <person name="William W."/>
        </authorList>
    </citation>
    <scope>NUCLEOTIDE SEQUENCE</scope>
</reference>
<name>A0A8S1XAD0_9CILI</name>
<sequence>MRYEINLETMLLDIDYIYRKDIKRRSQLFVFRKSYNTQLSNFFFCFYIDFKVFINNFANFVPKQKICQLFNFLINFMTKQFEEQVIISTIIKKTQVYILVKISAFTSQNNNFPQDSKYQSFINYVAQISNYLIQSKQINQEEKLHQQIQGRIIIEAFQPQIINMSITEPPIEIIVYLATFQRQMAFYFYSSLRYYGRLSFIQFIQLASGTS</sequence>
<keyword evidence="2" id="KW-1185">Reference proteome</keyword>
<gene>
    <name evidence="1" type="ORF">PPENT_87.1.T1170033</name>
</gene>
<evidence type="ECO:0000313" key="2">
    <source>
        <dbReference type="Proteomes" id="UP000689195"/>
    </source>
</evidence>